<protein>
    <submittedName>
        <fullName evidence="1">Uncharacterized protein</fullName>
    </submittedName>
</protein>
<dbReference type="Proteomes" id="UP001500888">
    <property type="component" value="Unassembled WGS sequence"/>
</dbReference>
<dbReference type="PROSITE" id="PS51318">
    <property type="entry name" value="TAT"/>
    <property type="match status" value="1"/>
</dbReference>
<organism evidence="1 2">
    <name type="scientific">Sphaerisporangium flaviroseum</name>
    <dbReference type="NCBI Taxonomy" id="509199"/>
    <lineage>
        <taxon>Bacteria</taxon>
        <taxon>Bacillati</taxon>
        <taxon>Actinomycetota</taxon>
        <taxon>Actinomycetes</taxon>
        <taxon>Streptosporangiales</taxon>
        <taxon>Streptosporangiaceae</taxon>
        <taxon>Sphaerisporangium</taxon>
    </lineage>
</organism>
<dbReference type="RefSeq" id="WP_344936425.1">
    <property type="nucleotide sequence ID" value="NZ_BAAAZR010000002.1"/>
</dbReference>
<dbReference type="EMBL" id="BAAAZR010000002">
    <property type="protein sequence ID" value="GAA3798370.1"/>
    <property type="molecule type" value="Genomic_DNA"/>
</dbReference>
<name>A0ABP7HP27_9ACTN</name>
<dbReference type="InterPro" id="IPR006311">
    <property type="entry name" value="TAT_signal"/>
</dbReference>
<keyword evidence="2" id="KW-1185">Reference proteome</keyword>
<dbReference type="SUPFAM" id="SSF50998">
    <property type="entry name" value="Quinoprotein alcohol dehydrogenase-like"/>
    <property type="match status" value="1"/>
</dbReference>
<accession>A0ABP7HP27</accession>
<dbReference type="PROSITE" id="PS51257">
    <property type="entry name" value="PROKAR_LIPOPROTEIN"/>
    <property type="match status" value="1"/>
</dbReference>
<sequence>MERRDFFTITGGLAGAALLASCTRDPAGTPASPVRAQASGTPAPAAHVLYADVSTNLSAIDAGTGATIYSSARPVPAADWSRLYTVSPAGRLLTLDARTGRELSRTPVPPGLVARAVSPLGTSVVLGAPAQADPYGKPGRRITTLVVADPRESTAPQVLRLDGNFEPDGFSSDGSVLFLLQYLPATAPEGYRVKAYSVGQRKFLSLLTRDKTPVPKGAEETMRGEGRIAVMDTSGRRLYTLYTHQPDHLHTRDLVAGRTTGVHAFVHVLDLTQQWAYCLDLPEPFGRGPAENHTLAISYDSLYIYDGTTGTLAQAATESLAIERTVSIGASSGTAWASAAGDSLYIAAGPSVRAVGTGALTIRGAWRLPAAALGVAISPDEKSVYAGISGGVVRLDGQGGRELSRLAVPGISRLRHVASSPTG</sequence>
<reference evidence="2" key="1">
    <citation type="journal article" date="2019" name="Int. J. Syst. Evol. Microbiol.">
        <title>The Global Catalogue of Microorganisms (GCM) 10K type strain sequencing project: providing services to taxonomists for standard genome sequencing and annotation.</title>
        <authorList>
            <consortium name="The Broad Institute Genomics Platform"/>
            <consortium name="The Broad Institute Genome Sequencing Center for Infectious Disease"/>
            <person name="Wu L."/>
            <person name="Ma J."/>
        </authorList>
    </citation>
    <scope>NUCLEOTIDE SEQUENCE [LARGE SCALE GENOMIC DNA]</scope>
    <source>
        <strain evidence="2">JCM 16908</strain>
    </source>
</reference>
<dbReference type="InterPro" id="IPR011047">
    <property type="entry name" value="Quinoprotein_ADH-like_sf"/>
</dbReference>
<dbReference type="InterPro" id="IPR015943">
    <property type="entry name" value="WD40/YVTN_repeat-like_dom_sf"/>
</dbReference>
<dbReference type="Gene3D" id="2.130.10.10">
    <property type="entry name" value="YVTN repeat-like/Quinoprotein amine dehydrogenase"/>
    <property type="match status" value="2"/>
</dbReference>
<evidence type="ECO:0000313" key="1">
    <source>
        <dbReference type="EMBL" id="GAA3798370.1"/>
    </source>
</evidence>
<comment type="caution">
    <text evidence="1">The sequence shown here is derived from an EMBL/GenBank/DDBJ whole genome shotgun (WGS) entry which is preliminary data.</text>
</comment>
<proteinExistence type="predicted"/>
<gene>
    <name evidence="1" type="ORF">GCM10022226_17140</name>
</gene>
<evidence type="ECO:0000313" key="2">
    <source>
        <dbReference type="Proteomes" id="UP001500888"/>
    </source>
</evidence>